<comment type="caution">
    <text evidence="2">The sequence shown here is derived from an EMBL/GenBank/DDBJ whole genome shotgun (WGS) entry which is preliminary data.</text>
</comment>
<dbReference type="Pfam" id="PF26163">
    <property type="entry name" value="mS26"/>
    <property type="match status" value="1"/>
</dbReference>
<dbReference type="AlphaFoldDB" id="A0AAV9JP31"/>
<evidence type="ECO:0000256" key="1">
    <source>
        <dbReference type="SAM" id="MobiDB-lite"/>
    </source>
</evidence>
<dbReference type="EMBL" id="JAVFHQ010000012">
    <property type="protein sequence ID" value="KAK4547134.1"/>
    <property type="molecule type" value="Genomic_DNA"/>
</dbReference>
<evidence type="ECO:0000313" key="2">
    <source>
        <dbReference type="EMBL" id="KAK4547134.1"/>
    </source>
</evidence>
<evidence type="ECO:0000313" key="3">
    <source>
        <dbReference type="Proteomes" id="UP001324427"/>
    </source>
</evidence>
<sequence>MPPHTALSTPLRAWRCPQCTVRSFSSTPRTQQVGPEHPRYIDIPEPPQQTVPDRKFIKGRLPVPRDVFSGADGDKKATDEWLEPHTRSPKHEVTPPQGSREEWKHKMSDMRRRNLREGIASLRVRKTRVEKRMSEQGAKNKAEREELLNRPEREDERLTAPSHGLDLDYLYTVNLADHALHDPTRAARLAFKTEKVAAHAQKKRDERLDSLHTLYLNARSFIVTPQQLDAAVDDAFGTPEAPHTFGDQSGTYGDAENAASVWAFGRPERVQDILNRANRQGSRSAMDGAGGFSGVNKERIQRIAETLTGGKMGESEEARR</sequence>
<feature type="compositionally biased region" description="Basic and acidic residues" evidence="1">
    <location>
        <begin position="130"/>
        <end position="157"/>
    </location>
</feature>
<proteinExistence type="predicted"/>
<accession>A0AAV9JP31</accession>
<feature type="region of interest" description="Disordered" evidence="1">
    <location>
        <begin position="129"/>
        <end position="157"/>
    </location>
</feature>
<feature type="compositionally biased region" description="Basic and acidic residues" evidence="1">
    <location>
        <begin position="72"/>
        <end position="110"/>
    </location>
</feature>
<dbReference type="CDD" id="cd23703">
    <property type="entry name" value="mS26_PET12"/>
    <property type="match status" value="1"/>
</dbReference>
<gene>
    <name evidence="2" type="ORF">LTR36_001355</name>
</gene>
<feature type="region of interest" description="Disordered" evidence="1">
    <location>
        <begin position="278"/>
        <end position="297"/>
    </location>
</feature>
<keyword evidence="3" id="KW-1185">Reference proteome</keyword>
<organism evidence="2 3">
    <name type="scientific">Oleoguttula mirabilis</name>
    <dbReference type="NCBI Taxonomy" id="1507867"/>
    <lineage>
        <taxon>Eukaryota</taxon>
        <taxon>Fungi</taxon>
        <taxon>Dikarya</taxon>
        <taxon>Ascomycota</taxon>
        <taxon>Pezizomycotina</taxon>
        <taxon>Dothideomycetes</taxon>
        <taxon>Dothideomycetidae</taxon>
        <taxon>Mycosphaerellales</taxon>
        <taxon>Teratosphaeriaceae</taxon>
        <taxon>Oleoguttula</taxon>
    </lineage>
</organism>
<feature type="region of interest" description="Disordered" evidence="1">
    <location>
        <begin position="23"/>
        <end position="110"/>
    </location>
</feature>
<feature type="compositionally biased region" description="Polar residues" evidence="1">
    <location>
        <begin position="23"/>
        <end position="33"/>
    </location>
</feature>
<name>A0AAV9JP31_9PEZI</name>
<protein>
    <submittedName>
        <fullName evidence="2">Uncharacterized protein</fullName>
    </submittedName>
</protein>
<reference evidence="2 3" key="1">
    <citation type="submission" date="2021-11" db="EMBL/GenBank/DDBJ databases">
        <title>Black yeast isolated from Biological Soil Crust.</title>
        <authorList>
            <person name="Kurbessoian T."/>
        </authorList>
    </citation>
    <scope>NUCLEOTIDE SEQUENCE [LARGE SCALE GENOMIC DNA]</scope>
    <source>
        <strain evidence="2 3">CCFEE 5522</strain>
    </source>
</reference>
<dbReference type="InterPro" id="IPR058940">
    <property type="entry name" value="mS26_fungi"/>
</dbReference>
<dbReference type="Proteomes" id="UP001324427">
    <property type="component" value="Unassembled WGS sequence"/>
</dbReference>